<protein>
    <submittedName>
        <fullName evidence="1">Kinase, NEK</fullName>
    </submittedName>
</protein>
<dbReference type="SMART" id="SM00248">
    <property type="entry name" value="ANK"/>
    <property type="match status" value="14"/>
</dbReference>
<dbReference type="Gene3D" id="1.10.510.10">
    <property type="entry name" value="Transferase(Phosphotransferase) domain 1"/>
    <property type="match status" value="1"/>
</dbReference>
<dbReference type="EMBL" id="AACB03000001">
    <property type="protein sequence ID" value="KAE8305810.1"/>
    <property type="molecule type" value="Genomic_DNA"/>
</dbReference>
<dbReference type="Gene3D" id="3.30.200.20">
    <property type="entry name" value="Phosphorylase Kinase, domain 1"/>
    <property type="match status" value="1"/>
</dbReference>
<dbReference type="GeneID" id="5700522"/>
<dbReference type="PANTHER" id="PTHR24120:SF4">
    <property type="entry name" value="GH07239P"/>
    <property type="match status" value="1"/>
</dbReference>
<dbReference type="Proteomes" id="UP000001548">
    <property type="component" value="Unassembled WGS sequence"/>
</dbReference>
<proteinExistence type="predicted"/>
<gene>
    <name evidence="1" type="ORF">GL50803_005142</name>
</gene>
<dbReference type="KEGG" id="gla:GL50803_005142"/>
<comment type="caution">
    <text evidence="1">The sequence shown here is derived from an EMBL/GenBank/DDBJ whole genome shotgun (WGS) entry which is preliminary data.</text>
</comment>
<name>A8BE96_GIAIC</name>
<dbReference type="GO" id="GO:0004672">
    <property type="term" value="F:protein kinase activity"/>
    <property type="evidence" value="ECO:0007669"/>
    <property type="project" value="InterPro"/>
</dbReference>
<organism evidence="1 2">
    <name type="scientific">Giardia intestinalis (strain ATCC 50803 / WB clone C6)</name>
    <name type="common">Giardia lamblia</name>
    <dbReference type="NCBI Taxonomy" id="184922"/>
    <lineage>
        <taxon>Eukaryota</taxon>
        <taxon>Metamonada</taxon>
        <taxon>Diplomonadida</taxon>
        <taxon>Hexamitidae</taxon>
        <taxon>Giardiinae</taxon>
        <taxon>Giardia</taxon>
    </lineage>
</organism>
<keyword evidence="2" id="KW-1185">Reference proteome</keyword>
<dbReference type="Gene3D" id="1.25.40.20">
    <property type="entry name" value="Ankyrin repeat-containing domain"/>
    <property type="match status" value="4"/>
</dbReference>
<dbReference type="VEuPathDB" id="GiardiaDB:GL50803_5142"/>
<dbReference type="InterPro" id="IPR002110">
    <property type="entry name" value="Ankyrin_rpt"/>
</dbReference>
<dbReference type="PROSITE" id="PS50011">
    <property type="entry name" value="PROTEIN_KINASE_DOM"/>
    <property type="match status" value="1"/>
</dbReference>
<dbReference type="InterPro" id="IPR000719">
    <property type="entry name" value="Prot_kinase_dom"/>
</dbReference>
<keyword evidence="1" id="KW-0418">Kinase</keyword>
<accession>A8BE96</accession>
<reference evidence="1 2" key="1">
    <citation type="journal article" date="2007" name="Science">
        <title>Genomic minimalism in the early diverging intestinal parasite Giardia lamblia.</title>
        <authorList>
            <person name="Morrison H.G."/>
            <person name="McArthur A.G."/>
            <person name="Gillin F.D."/>
            <person name="Aley S.B."/>
            <person name="Adam R.D."/>
            <person name="Olsen G.J."/>
            <person name="Best A.A."/>
            <person name="Cande W.Z."/>
            <person name="Chen F."/>
            <person name="Cipriano M.J."/>
            <person name="Davids B.J."/>
            <person name="Dawson S.C."/>
            <person name="Elmendorf H.G."/>
            <person name="Hehl A.B."/>
            <person name="Holder M.E."/>
            <person name="Huse S.M."/>
            <person name="Kim U.U."/>
            <person name="Lasek-Nesselquist E."/>
            <person name="Manning G."/>
            <person name="Nigam A."/>
            <person name="Nixon J.E."/>
            <person name="Palm D."/>
            <person name="Passamaneck N.E."/>
            <person name="Prabhu A."/>
            <person name="Reich C.I."/>
            <person name="Reiner D.S."/>
            <person name="Samuelson J."/>
            <person name="Svard S.G."/>
            <person name="Sogin M.L."/>
        </authorList>
    </citation>
    <scope>NUCLEOTIDE SEQUENCE [LARGE SCALE GENOMIC DNA]</scope>
    <source>
        <strain evidence="1 2">WB C6</strain>
    </source>
</reference>
<dbReference type="AlphaFoldDB" id="A8BE96"/>
<keyword evidence="1" id="KW-0808">Transferase</keyword>
<dbReference type="FunFam" id="1.25.40.20:FF:000528">
    <property type="entry name" value="Kinase, NEK"/>
    <property type="match status" value="1"/>
</dbReference>
<dbReference type="SUPFAM" id="SSF48403">
    <property type="entry name" value="Ankyrin repeat"/>
    <property type="match status" value="2"/>
</dbReference>
<sequence>MTEDIKGVGEAHLLDTLVDDMDILLGKGSCGAVYSLKSSPTDVVKEIQLDGVPPTRLESLREDVNHFLHLDHPRVIKYQRVVWREGLLYIFMKRYSQSLDSVIKIYKRKNLNISLEKSLDITCQLASALAYLHSPDKTSPKDGSLPLMLYKNLRPTNILTDEDITAVVITDFGLCKDETAFNSTPVDALLYAAPETVLERKYSPSSDIWSLGVILYELVTGTRPAFSRSDPSGAMFTDNWAPDLSSVSSIFVRELLKRIFVLTPEDRITADELVHMLELRNNADATILIYQRTEQLHSQINMVIKQCDMLADKCKCLEAALNESAQTNTNQRIQIASLQKDLDVKVAGIAKFKKHCNQQYSKIGMLEKKIVGLEKVISALKASNELIILTRLMRAAHTNSTETVRMLVNERIGISRRDEQGMTALMHAAQQGHVGPVELLAEKEKGLQDNNGWTALMHAMHNNHPEVVKVLVRYECGQRANNRTALMIAAEKGCTEMASILVPYEKGLTDSKGNTALMIATINSHIETIKVIAQYEYGFKDLHGCTALMMAVKDKRFKIVNILAEHEKGIRDENKCIALIYAAQTGHRKITKFLMDYEKDVVGWTMLMCAAALGDIDMASQHLDEKGHKDKQGQTALIIAAQNGRDEVVKLLMKHEGGASGWTNLIYFAYLGDVCAVKENLHEKGRQDDAGISALMWAMQKGHNEIMEILLSHERGLKDKQNRNVLYYAFKSEHTKDIEAFIKSEDPTDGNGVTALMRAAARGDAEMVKLLIPIQKGLKDNSGQTALMHAFNNKHKDIITMLLKYEKDSSWTSLMCAVIEGDLLTVKKYLHEKDAVDKEGNTALIFAAKAGHRDMVELINPTDEDGVTALMRAAAGGDVSTVLALIPLQQRMQTTSNGCYKSGKNDYPFPKGFTALMFATLFKQQSVVQELVKYEKGMKAPHQYHHYSSYRYHHSVCNDRTALSIAKYYQYTRITTILSEYSEEHCE</sequence>
<dbReference type="RefSeq" id="XP_001707620.1">
    <property type="nucleotide sequence ID" value="XM_001707568.1"/>
</dbReference>
<dbReference type="SUPFAM" id="SSF56112">
    <property type="entry name" value="Protein kinase-like (PK-like)"/>
    <property type="match status" value="1"/>
</dbReference>
<dbReference type="PANTHER" id="PTHR24120">
    <property type="entry name" value="GH07239P"/>
    <property type="match status" value="1"/>
</dbReference>
<dbReference type="HOGENOM" id="CLU_000288_143_0_1"/>
<dbReference type="Pfam" id="PF00069">
    <property type="entry name" value="Pkinase"/>
    <property type="match status" value="1"/>
</dbReference>
<dbReference type="STRING" id="184922.A8BE96"/>
<dbReference type="PROSITE" id="PS50088">
    <property type="entry name" value="ANK_REPEAT"/>
    <property type="match status" value="2"/>
</dbReference>
<dbReference type="GO" id="GO:0005524">
    <property type="term" value="F:ATP binding"/>
    <property type="evidence" value="ECO:0007669"/>
    <property type="project" value="InterPro"/>
</dbReference>
<dbReference type="Pfam" id="PF12796">
    <property type="entry name" value="Ank_2"/>
    <property type="match status" value="4"/>
</dbReference>
<evidence type="ECO:0000313" key="2">
    <source>
        <dbReference type="Proteomes" id="UP000001548"/>
    </source>
</evidence>
<dbReference type="PROSITE" id="PS50297">
    <property type="entry name" value="ANK_REP_REGION"/>
    <property type="match status" value="2"/>
</dbReference>
<dbReference type="OMA" id="CTEMASI"/>
<evidence type="ECO:0000313" key="1">
    <source>
        <dbReference type="EMBL" id="KAE8305810.1"/>
    </source>
</evidence>
<dbReference type="InterPro" id="IPR011009">
    <property type="entry name" value="Kinase-like_dom_sf"/>
</dbReference>
<dbReference type="InterPro" id="IPR036770">
    <property type="entry name" value="Ankyrin_rpt-contain_sf"/>
</dbReference>